<evidence type="ECO:0000259" key="1">
    <source>
        <dbReference type="Pfam" id="PF09299"/>
    </source>
</evidence>
<proteinExistence type="predicted"/>
<reference evidence="2 3" key="1">
    <citation type="journal article" date="2024" name="Int. J. Syst. Evol. Microbiol.">
        <title>Paenibacillus hexagrammi sp. nov., a novel bacterium isolated from the gut content of Hexagrammos agrammus.</title>
        <authorList>
            <person name="Jung H.K."/>
            <person name="Kim D.G."/>
            <person name="Zin H."/>
            <person name="Park J."/>
            <person name="Jung H."/>
            <person name="Kim Y.O."/>
            <person name="Kong H.J."/>
            <person name="Kim J.W."/>
            <person name="Kim Y.S."/>
        </authorList>
    </citation>
    <scope>NUCLEOTIDE SEQUENCE [LARGE SCALE GENOMIC DNA]</scope>
    <source>
        <strain evidence="2 3">YPD9-1</strain>
    </source>
</reference>
<name>A0ABY3SNZ6_9BACL</name>
<dbReference type="RefSeq" id="WP_235122113.1">
    <property type="nucleotide sequence ID" value="NZ_CP090978.1"/>
</dbReference>
<dbReference type="Pfam" id="PF09299">
    <property type="entry name" value="Mu-transpos_C"/>
    <property type="match status" value="1"/>
</dbReference>
<protein>
    <submittedName>
        <fullName evidence="2">Mu transposase C-terminal domain-containing protein</fullName>
    </submittedName>
</protein>
<sequence length="116" mass="13067">MHCETRKVDKSGCISFMDRKYEVGLPFIGCTVDVVFDPADITELTIEYEGHTPWRVRELVIGERAGKRPPLLEHLSALPAEASRLLAAAETRYEDRRAQQAPAVAYRKVSKEDGHV</sequence>
<evidence type="ECO:0000313" key="2">
    <source>
        <dbReference type="EMBL" id="UJF35552.1"/>
    </source>
</evidence>
<organism evidence="2 3">
    <name type="scientific">Paenibacillus hexagrammi</name>
    <dbReference type="NCBI Taxonomy" id="2908839"/>
    <lineage>
        <taxon>Bacteria</taxon>
        <taxon>Bacillati</taxon>
        <taxon>Bacillota</taxon>
        <taxon>Bacilli</taxon>
        <taxon>Bacillales</taxon>
        <taxon>Paenibacillaceae</taxon>
        <taxon>Paenibacillus</taxon>
    </lineage>
</organism>
<dbReference type="EMBL" id="CP090978">
    <property type="protein sequence ID" value="UJF35552.1"/>
    <property type="molecule type" value="Genomic_DNA"/>
</dbReference>
<evidence type="ECO:0000313" key="3">
    <source>
        <dbReference type="Proteomes" id="UP001649230"/>
    </source>
</evidence>
<keyword evidence="3" id="KW-1185">Reference proteome</keyword>
<gene>
    <name evidence="2" type="ORF">L0M14_10885</name>
</gene>
<dbReference type="InterPro" id="IPR015378">
    <property type="entry name" value="Transposase-like_Mu_C"/>
</dbReference>
<accession>A0ABY3SNZ6</accession>
<feature type="domain" description="Transposase-like Mu C-terminal" evidence="1">
    <location>
        <begin position="1"/>
        <end position="45"/>
    </location>
</feature>
<dbReference type="Proteomes" id="UP001649230">
    <property type="component" value="Chromosome"/>
</dbReference>